<dbReference type="InterPro" id="IPR012340">
    <property type="entry name" value="NA-bd_OB-fold"/>
</dbReference>
<keyword evidence="2" id="KW-1185">Reference proteome</keyword>
<evidence type="ECO:0000313" key="2">
    <source>
        <dbReference type="Proteomes" id="UP001372338"/>
    </source>
</evidence>
<evidence type="ECO:0000313" key="1">
    <source>
        <dbReference type="EMBL" id="KAK7266819.1"/>
    </source>
</evidence>
<gene>
    <name evidence="1" type="ORF">RIF29_19475</name>
</gene>
<proteinExistence type="predicted"/>
<comment type="caution">
    <text evidence="1">The sequence shown here is derived from an EMBL/GenBank/DDBJ whole genome shotgun (WGS) entry which is preliminary data.</text>
</comment>
<name>A0AAN9EZK6_CROPI</name>
<organism evidence="1 2">
    <name type="scientific">Crotalaria pallida</name>
    <name type="common">Smooth rattlebox</name>
    <name type="synonym">Crotalaria striata</name>
    <dbReference type="NCBI Taxonomy" id="3830"/>
    <lineage>
        <taxon>Eukaryota</taxon>
        <taxon>Viridiplantae</taxon>
        <taxon>Streptophyta</taxon>
        <taxon>Embryophyta</taxon>
        <taxon>Tracheophyta</taxon>
        <taxon>Spermatophyta</taxon>
        <taxon>Magnoliopsida</taxon>
        <taxon>eudicotyledons</taxon>
        <taxon>Gunneridae</taxon>
        <taxon>Pentapetalae</taxon>
        <taxon>rosids</taxon>
        <taxon>fabids</taxon>
        <taxon>Fabales</taxon>
        <taxon>Fabaceae</taxon>
        <taxon>Papilionoideae</taxon>
        <taxon>50 kb inversion clade</taxon>
        <taxon>genistoids sensu lato</taxon>
        <taxon>core genistoids</taxon>
        <taxon>Crotalarieae</taxon>
        <taxon>Crotalaria</taxon>
    </lineage>
</organism>
<sequence>MFKGKPVVQNSMYESRLLINPDIAEAVGLRDKYKVKLEVNDGTGDVVLTLFDSDVTHLTGKNCIGILNSSKEVAECTGYPVELMKLVGRKMLFKVVITTVASSLELGMIRVRGVCDDENIISMYCLEGADLPPGKAIKVSCSGPIVDLSADDPVAPDQCLQFVSDLDVSPQQVDIISSDFITPPCDLKRKSVLENGECSVASVRLRKRSNKTNKK</sequence>
<dbReference type="Proteomes" id="UP001372338">
    <property type="component" value="Unassembled WGS sequence"/>
</dbReference>
<protein>
    <submittedName>
        <fullName evidence="1">Uncharacterized protein</fullName>
    </submittedName>
</protein>
<dbReference type="Gene3D" id="2.40.50.140">
    <property type="entry name" value="Nucleic acid-binding proteins"/>
    <property type="match status" value="1"/>
</dbReference>
<accession>A0AAN9EZK6</accession>
<dbReference type="AlphaFoldDB" id="A0AAN9EZK6"/>
<dbReference type="EMBL" id="JAYWIO010000004">
    <property type="protein sequence ID" value="KAK7266819.1"/>
    <property type="molecule type" value="Genomic_DNA"/>
</dbReference>
<reference evidence="1 2" key="1">
    <citation type="submission" date="2024-01" db="EMBL/GenBank/DDBJ databases">
        <title>The genomes of 5 underutilized Papilionoideae crops provide insights into root nodulation and disease resistanc.</title>
        <authorList>
            <person name="Yuan L."/>
        </authorList>
    </citation>
    <scope>NUCLEOTIDE SEQUENCE [LARGE SCALE GENOMIC DNA]</scope>
    <source>
        <strain evidence="1">ZHUSHIDOU_FW_LH</strain>
        <tissue evidence="1">Leaf</tissue>
    </source>
</reference>